<feature type="coiled-coil region" evidence="1">
    <location>
        <begin position="329"/>
        <end position="369"/>
    </location>
</feature>
<feature type="transmembrane region" description="Helical" evidence="2">
    <location>
        <begin position="31"/>
        <end position="48"/>
    </location>
</feature>
<evidence type="ECO:0000313" key="3">
    <source>
        <dbReference type="EMBL" id="AIE60917.1"/>
    </source>
</evidence>
<dbReference type="RefSeq" id="WP_003347620.1">
    <property type="nucleotide sequence ID" value="NZ_ADWW01000001.1"/>
</dbReference>
<dbReference type="Proteomes" id="UP000027602">
    <property type="component" value="Chromosome"/>
</dbReference>
<dbReference type="HOGENOM" id="CLU_592717_0_0_9"/>
<name>I3ECU3_BACMM</name>
<sequence>MISYLFSVLSLVFLVPILYFLPDGFSKKGKLIVLTISFLLSSFGQLAYSTLELWKTFSILFVLIVLITYILNKRMGPTLFEAVEEKEGIDQLLEANELVSSFQSRSHSVHIPIENDESIDVLDVSKNNEIDKIERSTSFEIKNDEIRIYESIENDEIEHAASFENELLENIQEDHLIAIRNSEINEETIPSANEEKGNLFLEDSLLLGIEEETAEIYEKTDDQMFFEKEAASKENIDNEADYMAELEKIIMESERGQEDLINETIQTEFLEEQKIDQIEISDEPVWEEIDLDDEEELPLNHHLEAIEESTNQKSFGNEEEQMLENTAAIEESASILAKEEKTLTQEEQKEQLDEEKEKLKREMFQIMLSQIEIARKKIDKNKFEQLVKDYMHPGLSLSEYYTFASLLIQHYLSNKEFEKLKSLLDDLEEKYQDFPIILQEIKFLQTHYFN</sequence>
<keyword evidence="2" id="KW-0812">Transmembrane</keyword>
<dbReference type="OrthoDB" id="2697527at2"/>
<feature type="transmembrane region" description="Helical" evidence="2">
    <location>
        <begin position="6"/>
        <end position="22"/>
    </location>
</feature>
<keyword evidence="4" id="KW-1185">Reference proteome</keyword>
<evidence type="ECO:0000256" key="2">
    <source>
        <dbReference type="SAM" id="Phobius"/>
    </source>
</evidence>
<dbReference type="STRING" id="796606.BMMGA3_12620"/>
<dbReference type="eggNOG" id="ENOG503350F">
    <property type="taxonomic scope" value="Bacteria"/>
</dbReference>
<accession>I3ECU3</accession>
<keyword evidence="2" id="KW-1133">Transmembrane helix</keyword>
<keyword evidence="1" id="KW-0175">Coiled coil</keyword>
<organism evidence="3 4">
    <name type="scientific">Bacillus methanolicus (strain MGA3 / ATCC 53907)</name>
    <dbReference type="NCBI Taxonomy" id="796606"/>
    <lineage>
        <taxon>Bacteria</taxon>
        <taxon>Bacillati</taxon>
        <taxon>Bacillota</taxon>
        <taxon>Bacilli</taxon>
        <taxon>Bacillales</taxon>
        <taxon>Bacillaceae</taxon>
        <taxon>Bacillus</taxon>
    </lineage>
</organism>
<dbReference type="KEGG" id="bmet:BMMGA3_12620"/>
<gene>
    <name evidence="3" type="ORF">BMMGA3_12620</name>
</gene>
<feature type="transmembrane region" description="Helical" evidence="2">
    <location>
        <begin position="54"/>
        <end position="71"/>
    </location>
</feature>
<proteinExistence type="predicted"/>
<reference evidence="3 4" key="1">
    <citation type="journal article" date="2015" name="BMC Genomics">
        <title>Transcriptome analysis of thermophilic methylotrophic Bacillus methanolicus MGA3 using RNA-sequencing provides detailed insights into its previously uncharted transcriptional landscape.</title>
        <authorList>
            <person name="Irla M."/>
            <person name="Neshat A."/>
            <person name="Brautaset T."/>
            <person name="Ruckert C."/>
            <person name="Kalinowski J."/>
            <person name="Wendisch V.F."/>
        </authorList>
    </citation>
    <scope>NUCLEOTIDE SEQUENCE [LARGE SCALE GENOMIC DNA]</scope>
    <source>
        <strain evidence="4">MGA3 / ATCC 53907</strain>
    </source>
</reference>
<evidence type="ECO:0000256" key="1">
    <source>
        <dbReference type="SAM" id="Coils"/>
    </source>
</evidence>
<dbReference type="AlphaFoldDB" id="I3ECU3"/>
<protein>
    <submittedName>
        <fullName evidence="3">Putative membrane protein</fullName>
    </submittedName>
</protein>
<keyword evidence="2" id="KW-0472">Membrane</keyword>
<evidence type="ECO:0000313" key="4">
    <source>
        <dbReference type="Proteomes" id="UP000027602"/>
    </source>
</evidence>
<dbReference type="EMBL" id="CP007739">
    <property type="protein sequence ID" value="AIE60917.1"/>
    <property type="molecule type" value="Genomic_DNA"/>
</dbReference>